<dbReference type="FunFam" id="3.80.10.10:FF:000095">
    <property type="entry name" value="LRR receptor-like serine/threonine-protein kinase GSO1"/>
    <property type="match status" value="1"/>
</dbReference>
<keyword evidence="4" id="KW-0677">Repeat</keyword>
<dbReference type="Proteomes" id="UP001153069">
    <property type="component" value="Unassembled WGS sequence"/>
</dbReference>
<dbReference type="Pfam" id="PF00560">
    <property type="entry name" value="LRR_1"/>
    <property type="match status" value="2"/>
</dbReference>
<accession>A0A9N8DNE3</accession>
<evidence type="ECO:0000256" key="2">
    <source>
        <dbReference type="ARBA" id="ARBA00022614"/>
    </source>
</evidence>
<evidence type="ECO:0000256" key="4">
    <source>
        <dbReference type="ARBA" id="ARBA00022737"/>
    </source>
</evidence>
<comment type="subcellular location">
    <subcellularLocation>
        <location evidence="1">Membrane</location>
    </subcellularLocation>
</comment>
<gene>
    <name evidence="9" type="ORF">SEMRO_242_G096620.1</name>
</gene>
<evidence type="ECO:0000256" key="7">
    <source>
        <dbReference type="SAM" id="MobiDB-lite"/>
    </source>
</evidence>
<protein>
    <submittedName>
        <fullName evidence="9">Leucine Rich Repeat</fullName>
    </submittedName>
</protein>
<feature type="compositionally biased region" description="Basic and acidic residues" evidence="7">
    <location>
        <begin position="43"/>
        <end position="58"/>
    </location>
</feature>
<organism evidence="9 10">
    <name type="scientific">Seminavis robusta</name>
    <dbReference type="NCBI Taxonomy" id="568900"/>
    <lineage>
        <taxon>Eukaryota</taxon>
        <taxon>Sar</taxon>
        <taxon>Stramenopiles</taxon>
        <taxon>Ochrophyta</taxon>
        <taxon>Bacillariophyta</taxon>
        <taxon>Bacillariophyceae</taxon>
        <taxon>Bacillariophycidae</taxon>
        <taxon>Naviculales</taxon>
        <taxon>Naviculaceae</taxon>
        <taxon>Seminavis</taxon>
    </lineage>
</organism>
<keyword evidence="8" id="KW-0812">Transmembrane</keyword>
<name>A0A9N8DNE3_9STRA</name>
<dbReference type="InterPro" id="IPR001611">
    <property type="entry name" value="Leu-rich_rpt"/>
</dbReference>
<keyword evidence="10" id="KW-1185">Reference proteome</keyword>
<feature type="region of interest" description="Disordered" evidence="7">
    <location>
        <begin position="1"/>
        <end position="91"/>
    </location>
</feature>
<dbReference type="InterPro" id="IPR032675">
    <property type="entry name" value="LRR_dom_sf"/>
</dbReference>
<dbReference type="SUPFAM" id="SSF52047">
    <property type="entry name" value="RNI-like"/>
    <property type="match status" value="1"/>
</dbReference>
<feature type="transmembrane region" description="Helical" evidence="8">
    <location>
        <begin position="255"/>
        <end position="276"/>
    </location>
</feature>
<evidence type="ECO:0000256" key="8">
    <source>
        <dbReference type="SAM" id="Phobius"/>
    </source>
</evidence>
<dbReference type="Gene3D" id="3.80.10.10">
    <property type="entry name" value="Ribonuclease Inhibitor"/>
    <property type="match status" value="3"/>
</dbReference>
<feature type="region of interest" description="Disordered" evidence="7">
    <location>
        <begin position="191"/>
        <end position="218"/>
    </location>
</feature>
<dbReference type="PANTHER" id="PTHR45974">
    <property type="entry name" value="RECEPTOR-LIKE PROTEIN 55"/>
    <property type="match status" value="1"/>
</dbReference>
<feature type="compositionally biased region" description="Polar residues" evidence="7">
    <location>
        <begin position="127"/>
        <end position="141"/>
    </location>
</feature>
<comment type="caution">
    <text evidence="9">The sequence shown here is derived from an EMBL/GenBank/DDBJ whole genome shotgun (WGS) entry which is preliminary data.</text>
</comment>
<dbReference type="AlphaFoldDB" id="A0A9N8DNE3"/>
<keyword evidence="8" id="KW-1133">Transmembrane helix</keyword>
<keyword evidence="6" id="KW-0325">Glycoprotein</keyword>
<dbReference type="PANTHER" id="PTHR45974:SF266">
    <property type="entry name" value="LEUCINE-RICH REPEAT RECEPTOR PROTEIN KINASE HPCA1"/>
    <property type="match status" value="1"/>
</dbReference>
<evidence type="ECO:0000256" key="3">
    <source>
        <dbReference type="ARBA" id="ARBA00022729"/>
    </source>
</evidence>
<keyword evidence="5 8" id="KW-0472">Membrane</keyword>
<feature type="region of interest" description="Disordered" evidence="7">
    <location>
        <begin position="127"/>
        <end position="149"/>
    </location>
</feature>
<reference evidence="9" key="1">
    <citation type="submission" date="2020-06" db="EMBL/GenBank/DDBJ databases">
        <authorList>
            <consortium name="Plant Systems Biology data submission"/>
        </authorList>
    </citation>
    <scope>NUCLEOTIDE SEQUENCE</scope>
    <source>
        <strain evidence="9">D6</strain>
    </source>
</reference>
<evidence type="ECO:0000256" key="6">
    <source>
        <dbReference type="ARBA" id="ARBA00023180"/>
    </source>
</evidence>
<proteinExistence type="predicted"/>
<evidence type="ECO:0000313" key="10">
    <source>
        <dbReference type="Proteomes" id="UP001153069"/>
    </source>
</evidence>
<keyword evidence="2" id="KW-0433">Leucine-rich repeat</keyword>
<feature type="compositionally biased region" description="Polar residues" evidence="7">
    <location>
        <begin position="191"/>
        <end position="200"/>
    </location>
</feature>
<keyword evidence="3" id="KW-0732">Signal</keyword>
<dbReference type="OrthoDB" id="38453at2759"/>
<evidence type="ECO:0000256" key="5">
    <source>
        <dbReference type="ARBA" id="ARBA00023136"/>
    </source>
</evidence>
<sequence>MTTPAKNAAKGTEPHEHGHNDTNDVDSDRLYVVAELGMLGSSSREEEQPARQRTERNSATDSGYGPPVTTPRTTSYAAGYDETGEDESQGTREDEFIMKVLRERMWEVSIGSATAVGIPTQHGSTINSQHQEQLQGSTHSRQPGAYAARPGTGELQRAESLNLSLVGSSCEFSLDGHEEELGLFKVSGTSAHTRMTSSSRESVDARAQTHHGTSDDGGLVVANLVDEDLPHAEHYSIQTRNRKRKAHSEQAKTRIILGVMTLAMIIIILTAVLPLVNKGATPDTPESGTELQTNYPSESPVNPLEKKIKYVLFKGDATLALGDADSHQSRAYQWLLQDSDHLPTYSDERIIQKFALASLYFATDGNGWEDNTNWLNHSIHECSWFQKPSFSRKHVTSLYLPGYLDGFLEPPPSTPCDADGLYQHIWLDQNNLVGFLPTEFFMLTTLKTLSMGRNQIDGNISSMIGKLTRLEGLSFGQLPPKGVIPTEVGLLTNLNVLFLGRNQLQGTIPSELWKLTNLVDVVLFGNPELGGTIPTEISAFSKLRWLILDQSGFSGTIPTEIGQIKSLEWLVIAENSMTGNLPSEIGQLSKLMLISAWDNWFEGALPTEFGLLSSMFLARLDKNQFSGQVPSELGLLASLEDSLDLRDNLFSGVIPTQLGFLTRLQELEFSNNQFSGQIPSELGQLTNMVQLTFANNAISGTVPQELSSLQDSLYMLKLEGNPGLSGTVPVELCTINATCTSTSVNECGDAAGLAFDCSSLLCGCGCLCSHA</sequence>
<dbReference type="EMBL" id="CAICTM010000241">
    <property type="protein sequence ID" value="CAB9505749.1"/>
    <property type="molecule type" value="Genomic_DNA"/>
</dbReference>
<evidence type="ECO:0000256" key="1">
    <source>
        <dbReference type="ARBA" id="ARBA00004370"/>
    </source>
</evidence>
<evidence type="ECO:0000313" key="9">
    <source>
        <dbReference type="EMBL" id="CAB9505749.1"/>
    </source>
</evidence>
<feature type="compositionally biased region" description="Basic and acidic residues" evidence="7">
    <location>
        <begin position="12"/>
        <end position="29"/>
    </location>
</feature>
<dbReference type="GO" id="GO:0016020">
    <property type="term" value="C:membrane"/>
    <property type="evidence" value="ECO:0007669"/>
    <property type="project" value="UniProtKB-SubCell"/>
</dbReference>